<comment type="function">
    <text evidence="1">Histone methyltransferase that trimethylates histone H3 'Lys-36' forming H3K36me3. Involved in transcription elongation as well as in transcription repression.</text>
</comment>
<comment type="subcellular location">
    <subcellularLocation>
        <location evidence="3">Chromosome</location>
    </subcellularLocation>
    <subcellularLocation>
        <location evidence="2">Nucleus</location>
    </subcellularLocation>
</comment>
<dbReference type="InterPro" id="IPR003616">
    <property type="entry name" value="Post-SET_dom"/>
</dbReference>
<keyword evidence="7" id="KW-0678">Repressor</keyword>
<dbReference type="SMART" id="SM00456">
    <property type="entry name" value="WW"/>
    <property type="match status" value="1"/>
</dbReference>
<comment type="catalytic activity">
    <reaction evidence="15">
        <text>L-lysyl(36)-[histone H3] + 3 S-adenosyl-L-methionine = N(6),N(6),N(6)-trimethyl-L-lysyl(36)-[histone H3] + 3 S-adenosyl-L-homocysteine + 3 H(+)</text>
        <dbReference type="Rhea" id="RHEA:60324"/>
        <dbReference type="Rhea" id="RHEA-COMP:9785"/>
        <dbReference type="Rhea" id="RHEA-COMP:15536"/>
        <dbReference type="ChEBI" id="CHEBI:15378"/>
        <dbReference type="ChEBI" id="CHEBI:29969"/>
        <dbReference type="ChEBI" id="CHEBI:57856"/>
        <dbReference type="ChEBI" id="CHEBI:59789"/>
        <dbReference type="ChEBI" id="CHEBI:61961"/>
        <dbReference type="EC" id="2.1.1.359"/>
    </reaction>
</comment>
<dbReference type="InterPro" id="IPR050777">
    <property type="entry name" value="SET2_Histone-Lys_MeTrsfase"/>
</dbReference>
<dbReference type="SUPFAM" id="SSF47676">
    <property type="entry name" value="Conserved domain common to transcription factors TFIIS, elongin A, CRSP70"/>
    <property type="match status" value="1"/>
</dbReference>
<dbReference type="PROSITE" id="PS01159">
    <property type="entry name" value="WW_DOMAIN_1"/>
    <property type="match status" value="1"/>
</dbReference>
<gene>
    <name evidence="21" type="ORF">PGUG_01518</name>
</gene>
<evidence type="ECO:0000259" key="18">
    <source>
        <dbReference type="PROSITE" id="PS50280"/>
    </source>
</evidence>
<dbReference type="PROSITE" id="PS50280">
    <property type="entry name" value="SET"/>
    <property type="match status" value="1"/>
</dbReference>
<feature type="domain" description="SET" evidence="18">
    <location>
        <begin position="108"/>
        <end position="225"/>
    </location>
</feature>
<dbReference type="GO" id="GO:0009302">
    <property type="term" value="P:sno(s)RNA transcription"/>
    <property type="evidence" value="ECO:0007669"/>
    <property type="project" value="EnsemblFungi"/>
</dbReference>
<evidence type="ECO:0000256" key="4">
    <source>
        <dbReference type="ARBA" id="ARBA00012178"/>
    </source>
</evidence>
<dbReference type="Gene3D" id="1.10.1740.100">
    <property type="entry name" value="Set2, Rpb1 interacting domain"/>
    <property type="match status" value="1"/>
</dbReference>
<feature type="region of interest" description="Disordered" evidence="16">
    <location>
        <begin position="580"/>
        <end position="602"/>
    </location>
</feature>
<dbReference type="Pfam" id="PF00856">
    <property type="entry name" value="SET"/>
    <property type="match status" value="1"/>
</dbReference>
<dbReference type="InterPro" id="IPR035441">
    <property type="entry name" value="TFIIS/LEDGF_dom_sf"/>
</dbReference>
<evidence type="ECO:0000256" key="2">
    <source>
        <dbReference type="ARBA" id="ARBA00004123"/>
    </source>
</evidence>
<dbReference type="OMA" id="AQSQPCY"/>
<dbReference type="Proteomes" id="UP000001997">
    <property type="component" value="Unassembled WGS sequence"/>
</dbReference>
<evidence type="ECO:0000313" key="22">
    <source>
        <dbReference type="Proteomes" id="UP000001997"/>
    </source>
</evidence>
<keyword evidence="13" id="KW-0539">Nucleus</keyword>
<evidence type="ECO:0000256" key="12">
    <source>
        <dbReference type="ARBA" id="ARBA00023163"/>
    </source>
</evidence>
<keyword evidence="12" id="KW-0804">Transcription</keyword>
<evidence type="ECO:0000256" key="13">
    <source>
        <dbReference type="ARBA" id="ARBA00023242"/>
    </source>
</evidence>
<dbReference type="STRING" id="294746.A5DE17"/>
<dbReference type="SUPFAM" id="SSF51045">
    <property type="entry name" value="WW domain"/>
    <property type="match status" value="1"/>
</dbReference>
<dbReference type="Pfam" id="PF17907">
    <property type="entry name" value="AWS"/>
    <property type="match status" value="1"/>
</dbReference>
<evidence type="ECO:0000259" key="17">
    <source>
        <dbReference type="PROSITE" id="PS50020"/>
    </source>
</evidence>
<dbReference type="Gene3D" id="2.170.270.10">
    <property type="entry name" value="SET domain"/>
    <property type="match status" value="1"/>
</dbReference>
<evidence type="ECO:0000256" key="7">
    <source>
        <dbReference type="ARBA" id="ARBA00022491"/>
    </source>
</evidence>
<dbReference type="GO" id="GO:0032259">
    <property type="term" value="P:methylation"/>
    <property type="evidence" value="ECO:0007669"/>
    <property type="project" value="UniProtKB-KW"/>
</dbReference>
<feature type="domain" description="WW" evidence="17">
    <location>
        <begin position="464"/>
        <end position="498"/>
    </location>
</feature>
<evidence type="ECO:0000259" key="20">
    <source>
        <dbReference type="PROSITE" id="PS51215"/>
    </source>
</evidence>
<evidence type="ECO:0000256" key="5">
    <source>
        <dbReference type="ARBA" id="ARBA00018028"/>
    </source>
</evidence>
<dbReference type="SMART" id="SM00508">
    <property type="entry name" value="PostSET"/>
    <property type="match status" value="1"/>
</dbReference>
<evidence type="ECO:0000256" key="8">
    <source>
        <dbReference type="ARBA" id="ARBA00022603"/>
    </source>
</evidence>
<dbReference type="EMBL" id="CH408156">
    <property type="protein sequence ID" value="EDK37420.2"/>
    <property type="molecule type" value="Genomic_DNA"/>
</dbReference>
<proteinExistence type="predicted"/>
<dbReference type="GO" id="GO:0060195">
    <property type="term" value="P:negative regulation of antisense RNA transcription"/>
    <property type="evidence" value="ECO:0007669"/>
    <property type="project" value="EnsemblFungi"/>
</dbReference>
<evidence type="ECO:0000256" key="15">
    <source>
        <dbReference type="ARBA" id="ARBA00047545"/>
    </source>
</evidence>
<dbReference type="CDD" id="cd00201">
    <property type="entry name" value="WW"/>
    <property type="match status" value="1"/>
</dbReference>
<dbReference type="InterPro" id="IPR001202">
    <property type="entry name" value="WW_dom"/>
</dbReference>
<dbReference type="SMART" id="SM00317">
    <property type="entry name" value="SET"/>
    <property type="match status" value="1"/>
</dbReference>
<dbReference type="InterPro" id="IPR013257">
    <property type="entry name" value="SRI"/>
</dbReference>
<keyword evidence="22" id="KW-1185">Reference proteome</keyword>
<dbReference type="Pfam" id="PF08711">
    <property type="entry name" value="Med26"/>
    <property type="match status" value="1"/>
</dbReference>
<dbReference type="GO" id="GO:0006354">
    <property type="term" value="P:DNA-templated transcription elongation"/>
    <property type="evidence" value="ECO:0007669"/>
    <property type="project" value="EnsemblFungi"/>
</dbReference>
<organism evidence="21 22">
    <name type="scientific">Meyerozyma guilliermondii (strain ATCC 6260 / CBS 566 / DSM 6381 / JCM 1539 / NBRC 10279 / NRRL Y-324)</name>
    <name type="common">Yeast</name>
    <name type="synonym">Candida guilliermondii</name>
    <dbReference type="NCBI Taxonomy" id="294746"/>
    <lineage>
        <taxon>Eukaryota</taxon>
        <taxon>Fungi</taxon>
        <taxon>Dikarya</taxon>
        <taxon>Ascomycota</taxon>
        <taxon>Saccharomycotina</taxon>
        <taxon>Pichiomycetes</taxon>
        <taxon>Debaryomycetaceae</taxon>
        <taxon>Meyerozyma</taxon>
    </lineage>
</organism>
<dbReference type="GO" id="GO:0045128">
    <property type="term" value="P:negative regulation of reciprocal meiotic recombination"/>
    <property type="evidence" value="ECO:0007669"/>
    <property type="project" value="EnsemblFungi"/>
</dbReference>
<protein>
    <recommendedName>
        <fullName evidence="5">Histone-lysine N-methyltransferase, H3 lysine-36 specific</fullName>
        <ecNumber evidence="4">2.1.1.359</ecNumber>
    </recommendedName>
    <alternativeName>
        <fullName evidence="14">SET domain-containing protein 2</fullName>
    </alternativeName>
</protein>
<dbReference type="GeneID" id="5128463"/>
<dbReference type="OrthoDB" id="422362at2759"/>
<keyword evidence="10" id="KW-0949">S-adenosyl-L-methionine</keyword>
<evidence type="ECO:0000256" key="6">
    <source>
        <dbReference type="ARBA" id="ARBA00022454"/>
    </source>
</evidence>
<evidence type="ECO:0000256" key="16">
    <source>
        <dbReference type="SAM" id="MobiDB-lite"/>
    </source>
</evidence>
<dbReference type="PANTHER" id="PTHR22884">
    <property type="entry name" value="SET DOMAIN PROTEINS"/>
    <property type="match status" value="1"/>
</dbReference>
<dbReference type="GO" id="GO:0140954">
    <property type="term" value="F:histone H3K36 dimethyltransferase activity"/>
    <property type="evidence" value="ECO:0007669"/>
    <property type="project" value="EnsemblFungi"/>
</dbReference>
<accession>A5DE17</accession>
<evidence type="ECO:0000256" key="3">
    <source>
        <dbReference type="ARBA" id="ARBA00004286"/>
    </source>
</evidence>
<dbReference type="GO" id="GO:0030437">
    <property type="term" value="P:ascospore formation"/>
    <property type="evidence" value="ECO:0007669"/>
    <property type="project" value="EnsemblFungi"/>
</dbReference>
<feature type="region of interest" description="Disordered" evidence="16">
    <location>
        <begin position="494"/>
        <end position="521"/>
    </location>
</feature>
<dbReference type="Pfam" id="PF00397">
    <property type="entry name" value="WW"/>
    <property type="match status" value="1"/>
</dbReference>
<evidence type="ECO:0000256" key="10">
    <source>
        <dbReference type="ARBA" id="ARBA00022691"/>
    </source>
</evidence>
<dbReference type="GO" id="GO:0030174">
    <property type="term" value="P:regulation of DNA-templated DNA replication initiation"/>
    <property type="evidence" value="ECO:0007669"/>
    <property type="project" value="EnsemblFungi"/>
</dbReference>
<feature type="region of interest" description="Disordered" evidence="16">
    <location>
        <begin position="432"/>
        <end position="474"/>
    </location>
</feature>
<dbReference type="HOGENOM" id="CLU_008492_1_1_1"/>
<dbReference type="PROSITE" id="PS51568">
    <property type="entry name" value="SAM_MT43_SET2_1"/>
    <property type="match status" value="1"/>
</dbReference>
<dbReference type="GO" id="GO:0003723">
    <property type="term" value="F:RNA binding"/>
    <property type="evidence" value="ECO:0007669"/>
    <property type="project" value="EnsemblFungi"/>
</dbReference>
<dbReference type="InterPro" id="IPR017923">
    <property type="entry name" value="TFIIS_N"/>
</dbReference>
<dbReference type="InParanoid" id="A5DE17"/>
<dbReference type="Gene3D" id="1.20.930.10">
    <property type="entry name" value="Conserved domain common to transcription factors TFIIS, elongin A, CRSP70"/>
    <property type="match status" value="1"/>
</dbReference>
<dbReference type="GO" id="GO:0006353">
    <property type="term" value="P:DNA-templated transcription termination"/>
    <property type="evidence" value="ECO:0007669"/>
    <property type="project" value="EnsemblFungi"/>
</dbReference>
<dbReference type="FunCoup" id="A5DE17">
    <property type="interactions" value="142"/>
</dbReference>
<dbReference type="AlphaFoldDB" id="A5DE17"/>
<dbReference type="CDD" id="cd19172">
    <property type="entry name" value="SET_SETD2"/>
    <property type="match status" value="1"/>
</dbReference>
<feature type="region of interest" description="Disordered" evidence="16">
    <location>
        <begin position="682"/>
        <end position="707"/>
    </location>
</feature>
<feature type="domain" description="Post-SET" evidence="19">
    <location>
        <begin position="232"/>
        <end position="248"/>
    </location>
</feature>
<dbReference type="InterPro" id="IPR001214">
    <property type="entry name" value="SET_dom"/>
</dbReference>
<dbReference type="GO" id="GO:0005694">
    <property type="term" value="C:chromosome"/>
    <property type="evidence" value="ECO:0007669"/>
    <property type="project" value="UniProtKB-SubCell"/>
</dbReference>
<dbReference type="EC" id="2.1.1.359" evidence="4"/>
<evidence type="ECO:0000256" key="14">
    <source>
        <dbReference type="ARBA" id="ARBA00030091"/>
    </source>
</evidence>
<dbReference type="eggNOG" id="KOG4442">
    <property type="taxonomic scope" value="Eukaryota"/>
</dbReference>
<dbReference type="Pfam" id="PF08236">
    <property type="entry name" value="SRI"/>
    <property type="match status" value="1"/>
</dbReference>
<dbReference type="SMART" id="SM00570">
    <property type="entry name" value="AWS"/>
    <property type="match status" value="1"/>
</dbReference>
<dbReference type="GO" id="GO:0140955">
    <property type="term" value="F:histone H3K36 trimethyltransferase activity"/>
    <property type="evidence" value="ECO:0007669"/>
    <property type="project" value="UniProtKB-EC"/>
</dbReference>
<dbReference type="InterPro" id="IPR038190">
    <property type="entry name" value="SRI_sf"/>
</dbReference>
<dbReference type="InterPro" id="IPR036020">
    <property type="entry name" value="WW_dom_sf"/>
</dbReference>
<feature type="region of interest" description="Disordered" evidence="16">
    <location>
        <begin position="1"/>
        <end position="25"/>
    </location>
</feature>
<evidence type="ECO:0000256" key="9">
    <source>
        <dbReference type="ARBA" id="ARBA00022679"/>
    </source>
</evidence>
<dbReference type="InterPro" id="IPR025788">
    <property type="entry name" value="Set2_fungi"/>
</dbReference>
<keyword evidence="8" id="KW-0489">Methyltransferase</keyword>
<dbReference type="KEGG" id="pgu:PGUG_01518"/>
<dbReference type="InterPro" id="IPR044437">
    <property type="entry name" value="SETD2/Set2_SET"/>
</dbReference>
<feature type="compositionally biased region" description="Basic and acidic residues" evidence="16">
    <location>
        <begin position="682"/>
        <end position="694"/>
    </location>
</feature>
<dbReference type="PROSITE" id="PS50020">
    <property type="entry name" value="WW_DOMAIN_2"/>
    <property type="match status" value="1"/>
</dbReference>
<dbReference type="RefSeq" id="XP_001485847.2">
    <property type="nucleotide sequence ID" value="XM_001485797.1"/>
</dbReference>
<feature type="compositionally biased region" description="Basic residues" evidence="16">
    <location>
        <begin position="583"/>
        <end position="595"/>
    </location>
</feature>
<evidence type="ECO:0000259" key="19">
    <source>
        <dbReference type="PROSITE" id="PS50868"/>
    </source>
</evidence>
<dbReference type="SUPFAM" id="SSF82199">
    <property type="entry name" value="SET domain"/>
    <property type="match status" value="1"/>
</dbReference>
<evidence type="ECO:0000313" key="21">
    <source>
        <dbReference type="EMBL" id="EDK37420.2"/>
    </source>
</evidence>
<dbReference type="VEuPathDB" id="FungiDB:PGUG_01518"/>
<dbReference type="PROSITE" id="PS50868">
    <property type="entry name" value="POST_SET"/>
    <property type="match status" value="1"/>
</dbReference>
<dbReference type="InterPro" id="IPR046341">
    <property type="entry name" value="SET_dom_sf"/>
</dbReference>
<keyword evidence="6" id="KW-0158">Chromosome</keyword>
<name>A5DE17_PICGU</name>
<dbReference type="GO" id="GO:0006283">
    <property type="term" value="P:transcription-coupled nucleotide-excision repair"/>
    <property type="evidence" value="ECO:0007669"/>
    <property type="project" value="EnsemblFungi"/>
</dbReference>
<keyword evidence="11" id="KW-0805">Transcription regulation</keyword>
<evidence type="ECO:0000256" key="11">
    <source>
        <dbReference type="ARBA" id="ARBA00023015"/>
    </source>
</evidence>
<sequence length="707" mass="81329">MSGSASPVKKSRTPPLFLDSQDKTDEARTSFQEISECIYANKQLGHSGQNEQMTCDCHEKWDQATQRNLACGEHSECINRATSVECVNKSCGCGDDCQNQRFQKKEYANVSVIQTELKGYGLRANEEINESGFIYEYVGEVINEESFRKRMVEYDEKKFPHFYFMMLKKDSFIDATIKGSLARFCNHSCSPNAYVDKWVVGDKLRMGIFAKRLIQAGEEITFDYNVDRYGAQSQPCYCGEPNCIKVMGGKTQTDAALLLPDGISEALGVTHQMERQWLKENKHLRSKQQKDDSIINEAFVKSIEVTPIEDSEVSKVMGALMKEQDVNITRKLVERIYLTEEPTIHSSIVRMHGYKTLSQVLQTCDNDTSTIIQTLTILSKWPKVTRNKISSSQIEDVVRQLHKQSKNKKITQLSSDLLKEWGNLQMAYRIPKNVNGERGSSSPSVYGRGARSKSPEPTEPAPEEPLPEGWNMTIDPNTQKPYYYHMQLGISRWDRPVSEPPKGPSFPKGPKNEPQRKRTGNFAEDILARQEEERLKQERENQFKEIQQKERMLQDVILQSQRQAEEKRQADEKARLEKLAKSRERHQKHQKHKKNKSDNNVSIEQQWAKLFAKHIPNMIKKHEKTIGHDNVKGCAKDLVKILASKEIKKHPDTAPPTELDRAKLKKIKEFSSMFMDKFLQKYEAKRDGKRKQDNGEDEAEAKKHKKE</sequence>
<dbReference type="PROSITE" id="PS51215">
    <property type="entry name" value="AWS"/>
    <property type="match status" value="1"/>
</dbReference>
<dbReference type="GO" id="GO:0005634">
    <property type="term" value="C:nucleus"/>
    <property type="evidence" value="ECO:0007669"/>
    <property type="project" value="UniProtKB-SubCell"/>
</dbReference>
<reference evidence="21 22" key="1">
    <citation type="journal article" date="2009" name="Nature">
        <title>Evolution of pathogenicity and sexual reproduction in eight Candida genomes.</title>
        <authorList>
            <person name="Butler G."/>
            <person name="Rasmussen M.D."/>
            <person name="Lin M.F."/>
            <person name="Santos M.A."/>
            <person name="Sakthikumar S."/>
            <person name="Munro C.A."/>
            <person name="Rheinbay E."/>
            <person name="Grabherr M."/>
            <person name="Forche A."/>
            <person name="Reedy J.L."/>
            <person name="Agrafioti I."/>
            <person name="Arnaud M.B."/>
            <person name="Bates S."/>
            <person name="Brown A.J."/>
            <person name="Brunke S."/>
            <person name="Costanzo M.C."/>
            <person name="Fitzpatrick D.A."/>
            <person name="de Groot P.W."/>
            <person name="Harris D."/>
            <person name="Hoyer L.L."/>
            <person name="Hube B."/>
            <person name="Klis F.M."/>
            <person name="Kodira C."/>
            <person name="Lennard N."/>
            <person name="Logue M.E."/>
            <person name="Martin R."/>
            <person name="Neiman A.M."/>
            <person name="Nikolaou E."/>
            <person name="Quail M.A."/>
            <person name="Quinn J."/>
            <person name="Santos M.C."/>
            <person name="Schmitzberger F.F."/>
            <person name="Sherlock G."/>
            <person name="Shah P."/>
            <person name="Silverstein K.A."/>
            <person name="Skrzypek M.S."/>
            <person name="Soll D."/>
            <person name="Staggs R."/>
            <person name="Stansfield I."/>
            <person name="Stumpf M.P."/>
            <person name="Sudbery P.E."/>
            <person name="Srikantha T."/>
            <person name="Zeng Q."/>
            <person name="Berman J."/>
            <person name="Berriman M."/>
            <person name="Heitman J."/>
            <person name="Gow N.A."/>
            <person name="Lorenz M.C."/>
            <person name="Birren B.W."/>
            <person name="Kellis M."/>
            <person name="Cuomo C.A."/>
        </authorList>
    </citation>
    <scope>NUCLEOTIDE SEQUENCE [LARGE SCALE GENOMIC DNA]</scope>
    <source>
        <strain evidence="22">ATCC 6260 / CBS 566 / DSM 6381 / JCM 1539 / NBRC 10279 / NRRL Y-324</strain>
    </source>
</reference>
<dbReference type="InterPro" id="IPR006560">
    <property type="entry name" value="AWS_dom"/>
</dbReference>
<evidence type="ECO:0000256" key="1">
    <source>
        <dbReference type="ARBA" id="ARBA00003901"/>
    </source>
</evidence>
<keyword evidence="9" id="KW-0808">Transferase</keyword>
<dbReference type="FunFam" id="2.170.270.10:FF:000033">
    <property type="entry name" value="Histone-lysine N-methyltransferase"/>
    <property type="match status" value="1"/>
</dbReference>
<dbReference type="GO" id="GO:0005829">
    <property type="term" value="C:cytosol"/>
    <property type="evidence" value="ECO:0007669"/>
    <property type="project" value="EnsemblFungi"/>
</dbReference>
<feature type="domain" description="AWS" evidence="20">
    <location>
        <begin position="50"/>
        <end position="106"/>
    </location>
</feature>
<dbReference type="Gene3D" id="2.20.70.10">
    <property type="match status" value="1"/>
</dbReference>